<feature type="compositionally biased region" description="Polar residues" evidence="1">
    <location>
        <begin position="303"/>
        <end position="329"/>
    </location>
</feature>
<proteinExistence type="predicted"/>
<feature type="region of interest" description="Disordered" evidence="1">
    <location>
        <begin position="373"/>
        <end position="428"/>
    </location>
</feature>
<feature type="compositionally biased region" description="Polar residues" evidence="1">
    <location>
        <begin position="203"/>
        <end position="216"/>
    </location>
</feature>
<sequence>MPSEGSNGSPSKTSINTSRLSAMMDSLDGLGSNTKDISNENAGNSATKEKEPIKESNSSLVPPPTLADLVGETSSPKSFLYNKSPVTKSPGTYSQFSPSGTRLSMYSNYSGVIQEGTGVSYVVKNNMGNNNNSNEEFHNDFNENMHTDITGLNEAPDIKISDASNEAFQNSTPSKQSTIIHRNQGTKGSVIIKTIPNAKPVSRYSSLSSKQETIKQTEPMPALPNMPTAHNTIKTSSSEESIHLTSDKKKGISKNLSIDSGNMASESGSSAYYPFHNNHNNNQMKEPLLGNHEVIPSADHTPTKSLDNESTTSSELPPLQTYQTSSIKSLTPDRSELTDYNPTVPLRNRNRPATRSFLNNELDKIESELKEEMNENNQSHVTMHTKDGDSYFSAESEEPNEEQDQLYRNRRVPTNPTQIRDNNNSINKNKVRSFLPHIANIANPTVSSNNNDDGFEDIDEGHIFSNHPSRSSRDTHNRASRSSRETHNHRQKQNKTSRQRTNASNSFDTNTLSQLLMITKGTLVGSEFTNLGMKTEEKLALERLVDSLSRLTADMILDPDRYDEGIRRLGNAVKALDGF</sequence>
<gene>
    <name evidence="2" type="ORF">C6P45_002852</name>
</gene>
<feature type="compositionally biased region" description="Polar residues" evidence="1">
    <location>
        <begin position="84"/>
        <end position="100"/>
    </location>
</feature>
<feature type="compositionally biased region" description="Acidic residues" evidence="1">
    <location>
        <begin position="395"/>
        <end position="404"/>
    </location>
</feature>
<feature type="region of interest" description="Disordered" evidence="1">
    <location>
        <begin position="202"/>
        <end position="261"/>
    </location>
</feature>
<feature type="region of interest" description="Disordered" evidence="1">
    <location>
        <begin position="442"/>
        <end position="508"/>
    </location>
</feature>
<evidence type="ECO:0000313" key="3">
    <source>
        <dbReference type="Proteomes" id="UP000750334"/>
    </source>
</evidence>
<accession>A0A9P6WF16</accession>
<feature type="compositionally biased region" description="Polar residues" evidence="1">
    <location>
        <begin position="1"/>
        <end position="20"/>
    </location>
</feature>
<reference evidence="2 3" key="1">
    <citation type="submission" date="2020-11" db="EMBL/GenBank/DDBJ databases">
        <title>Kefir isolates.</title>
        <authorList>
            <person name="Marcisauskas S."/>
            <person name="Kim Y."/>
            <person name="Blasche S."/>
        </authorList>
    </citation>
    <scope>NUCLEOTIDE SEQUENCE [LARGE SCALE GENOMIC DNA]</scope>
    <source>
        <strain evidence="2 3">OG2</strain>
    </source>
</reference>
<feature type="compositionally biased region" description="Polar residues" evidence="1">
    <location>
        <begin position="442"/>
        <end position="452"/>
    </location>
</feature>
<feature type="compositionally biased region" description="Polar residues" evidence="1">
    <location>
        <begin position="412"/>
        <end position="428"/>
    </location>
</feature>
<feature type="compositionally biased region" description="Basic and acidic residues" evidence="1">
    <location>
        <begin position="240"/>
        <end position="250"/>
    </location>
</feature>
<dbReference type="EMBL" id="PUHR01000028">
    <property type="protein sequence ID" value="KAG0670057.1"/>
    <property type="molecule type" value="Genomic_DNA"/>
</dbReference>
<keyword evidence="3" id="KW-1185">Reference proteome</keyword>
<feature type="region of interest" description="Disordered" evidence="1">
    <location>
        <begin position="1"/>
        <end position="71"/>
    </location>
</feature>
<feature type="region of interest" description="Disordered" evidence="1">
    <location>
        <begin position="293"/>
        <end position="353"/>
    </location>
</feature>
<feature type="compositionally biased region" description="Basic and acidic residues" evidence="1">
    <location>
        <begin position="471"/>
        <end position="488"/>
    </location>
</feature>
<dbReference type="Proteomes" id="UP000750334">
    <property type="component" value="Unassembled WGS sequence"/>
</dbReference>
<feature type="region of interest" description="Disordered" evidence="1">
    <location>
        <begin position="81"/>
        <end position="100"/>
    </location>
</feature>
<feature type="compositionally biased region" description="Polar residues" evidence="1">
    <location>
        <begin position="31"/>
        <end position="46"/>
    </location>
</feature>
<name>A0A9P6WF16_MAUEX</name>
<organism evidence="2 3">
    <name type="scientific">Maudiozyma exigua</name>
    <name type="common">Yeast</name>
    <name type="synonym">Kazachstania exigua</name>
    <dbReference type="NCBI Taxonomy" id="34358"/>
    <lineage>
        <taxon>Eukaryota</taxon>
        <taxon>Fungi</taxon>
        <taxon>Dikarya</taxon>
        <taxon>Ascomycota</taxon>
        <taxon>Saccharomycotina</taxon>
        <taxon>Saccharomycetes</taxon>
        <taxon>Saccharomycetales</taxon>
        <taxon>Saccharomycetaceae</taxon>
        <taxon>Maudiozyma</taxon>
    </lineage>
</organism>
<evidence type="ECO:0008006" key="4">
    <source>
        <dbReference type="Google" id="ProtNLM"/>
    </source>
</evidence>
<feature type="compositionally biased region" description="Polar residues" evidence="1">
    <location>
        <begin position="499"/>
        <end position="508"/>
    </location>
</feature>
<feature type="compositionally biased region" description="Polar residues" evidence="1">
    <location>
        <begin position="228"/>
        <end position="239"/>
    </location>
</feature>
<evidence type="ECO:0000313" key="2">
    <source>
        <dbReference type="EMBL" id="KAG0670057.1"/>
    </source>
</evidence>
<evidence type="ECO:0000256" key="1">
    <source>
        <dbReference type="SAM" id="MobiDB-lite"/>
    </source>
</evidence>
<dbReference type="AlphaFoldDB" id="A0A9P6WF16"/>
<protein>
    <recommendedName>
        <fullName evidence="4">Protein NBA1</fullName>
    </recommendedName>
</protein>
<dbReference type="OrthoDB" id="4067583at2759"/>
<comment type="caution">
    <text evidence="2">The sequence shown here is derived from an EMBL/GenBank/DDBJ whole genome shotgun (WGS) entry which is preliminary data.</text>
</comment>
<feature type="compositionally biased region" description="Basic residues" evidence="1">
    <location>
        <begin position="489"/>
        <end position="498"/>
    </location>
</feature>